<dbReference type="AlphaFoldDB" id="A0A0A1X8R2"/>
<dbReference type="EMBL" id="GBXI01007167">
    <property type="protein sequence ID" value="JAD07125.1"/>
    <property type="molecule type" value="Transcribed_RNA"/>
</dbReference>
<evidence type="ECO:0000313" key="3">
    <source>
        <dbReference type="EMBL" id="JAD07125.1"/>
    </source>
</evidence>
<dbReference type="EMBL" id="GBXI01004084">
    <property type="protein sequence ID" value="JAD10208.1"/>
    <property type="molecule type" value="Transcribed_RNA"/>
</dbReference>
<evidence type="ECO:0000313" key="5">
    <source>
        <dbReference type="EMBL" id="JAD13333.1"/>
    </source>
</evidence>
<protein>
    <submittedName>
        <fullName evidence="3">Ecdysone-induced protein 78C</fullName>
    </submittedName>
</protein>
<feature type="compositionally biased region" description="Low complexity" evidence="1">
    <location>
        <begin position="259"/>
        <end position="278"/>
    </location>
</feature>
<dbReference type="EMBL" id="GBXI01000959">
    <property type="protein sequence ID" value="JAD13333.1"/>
    <property type="molecule type" value="Transcribed_RNA"/>
</dbReference>
<evidence type="ECO:0000313" key="4">
    <source>
        <dbReference type="EMBL" id="JAD10208.1"/>
    </source>
</evidence>
<sequence length="388" mass="40356">MDVFKIDLEQSHIHSSLVESHNSTNNSSQTHNLYTPGGIAGGADNREPQHTTHQHHNHNHNHNQNLHQIEHRHHQQQQHQLFNDINANDDCDDEDDPLPEVSFDANSDFNLHFFDTPDDSSTQGAFSDAGSLESDAYATSSPPTPPTTQLHAIRGVDSLSEESTTVTASASAATQLQIGDTINSHCNRNAEVSESLKLLTDDCTSFYQHQQQSSSSSSILNGSTPPSLGIASNCVAYLGSATNNNTTAQSINGGIAGNSSSSAASTPASSVSSTSTASTSPIALASNGSVAAHILALGNGGGTLYANSSLHTFCQSQHSSSSSGCSSNSSAGSSCSHNGNTNAGQQHHIGRSNGATVSSLVAEHCLGERHHTAAAAATTAITSRPTAK</sequence>
<dbReference type="EMBL" id="GBXI01009912">
    <property type="protein sequence ID" value="JAD04380.1"/>
    <property type="molecule type" value="Transcribed_RNA"/>
</dbReference>
<name>A0A0A1X8R2_ZEUCU</name>
<feature type="region of interest" description="Disordered" evidence="1">
    <location>
        <begin position="17"/>
        <end position="61"/>
    </location>
</feature>
<reference evidence="3" key="1">
    <citation type="submission" date="2014-11" db="EMBL/GenBank/DDBJ databases">
        <authorList>
            <person name="Geib S."/>
        </authorList>
    </citation>
    <scope>NUCLEOTIDE SEQUENCE</scope>
</reference>
<evidence type="ECO:0000256" key="1">
    <source>
        <dbReference type="SAM" id="MobiDB-lite"/>
    </source>
</evidence>
<evidence type="ECO:0000313" key="2">
    <source>
        <dbReference type="EMBL" id="JAD04380.1"/>
    </source>
</evidence>
<feature type="compositionally biased region" description="Low complexity" evidence="1">
    <location>
        <begin position="20"/>
        <end position="32"/>
    </location>
</feature>
<reference evidence="3" key="2">
    <citation type="journal article" date="2015" name="Gigascience">
        <title>Reconstructing a comprehensive transcriptome assembly of a white-pupal translocated strain of the pest fruit fly Bactrocera cucurbitae.</title>
        <authorList>
            <person name="Sim S.B."/>
            <person name="Calla B."/>
            <person name="Hall B."/>
            <person name="DeRego T."/>
            <person name="Geib S.M."/>
        </authorList>
    </citation>
    <scope>NUCLEOTIDE SEQUENCE</scope>
</reference>
<feature type="region of interest" description="Disordered" evidence="1">
    <location>
        <begin position="257"/>
        <end position="278"/>
    </location>
</feature>
<gene>
    <name evidence="3" type="primary">Eip78C_3</name>
    <name evidence="2" type="synonym">Eip78C_4</name>
    <name evidence="5" type="synonym">Eip78C_5</name>
    <name evidence="4" type="synonym">Eip78C_8</name>
    <name evidence="4" type="ORF">g.54955</name>
    <name evidence="2" type="ORF">g.54959</name>
    <name evidence="3" type="ORF">g.54963</name>
    <name evidence="5" type="ORF">g.54967</name>
</gene>
<accession>A0A0A1X8R2</accession>
<feature type="compositionally biased region" description="Basic residues" evidence="1">
    <location>
        <begin position="52"/>
        <end position="61"/>
    </location>
</feature>
<proteinExistence type="predicted"/>
<organism evidence="3">
    <name type="scientific">Zeugodacus cucurbitae</name>
    <name type="common">Melon fruit fly</name>
    <name type="synonym">Bactrocera cucurbitae</name>
    <dbReference type="NCBI Taxonomy" id="28588"/>
    <lineage>
        <taxon>Eukaryota</taxon>
        <taxon>Metazoa</taxon>
        <taxon>Ecdysozoa</taxon>
        <taxon>Arthropoda</taxon>
        <taxon>Hexapoda</taxon>
        <taxon>Insecta</taxon>
        <taxon>Pterygota</taxon>
        <taxon>Neoptera</taxon>
        <taxon>Endopterygota</taxon>
        <taxon>Diptera</taxon>
        <taxon>Brachycera</taxon>
        <taxon>Muscomorpha</taxon>
        <taxon>Tephritoidea</taxon>
        <taxon>Tephritidae</taxon>
        <taxon>Zeugodacus</taxon>
        <taxon>Zeugodacus</taxon>
    </lineage>
</organism>